<dbReference type="SUPFAM" id="SSF52540">
    <property type="entry name" value="P-loop containing nucleoside triphosphate hydrolases"/>
    <property type="match status" value="1"/>
</dbReference>
<evidence type="ECO:0000313" key="5">
    <source>
        <dbReference type="EMBL" id="NRF67288.1"/>
    </source>
</evidence>
<feature type="domain" description="Bacterial transcriptional activator" evidence="4">
    <location>
        <begin position="104"/>
        <end position="253"/>
    </location>
</feature>
<gene>
    <name evidence="5" type="ORF">HLB44_09860</name>
</gene>
<dbReference type="Gene3D" id="3.40.50.300">
    <property type="entry name" value="P-loop containing nucleotide triphosphate hydrolases"/>
    <property type="match status" value="1"/>
</dbReference>
<name>A0ABX2EFA8_9BURK</name>
<dbReference type="PANTHER" id="PTHR16305:SF35">
    <property type="entry name" value="TRANSCRIPTIONAL ACTIVATOR DOMAIN"/>
    <property type="match status" value="1"/>
</dbReference>
<organism evidence="5 6">
    <name type="scientific">Pseudaquabacterium terrae</name>
    <dbReference type="NCBI Taxonomy" id="2732868"/>
    <lineage>
        <taxon>Bacteria</taxon>
        <taxon>Pseudomonadati</taxon>
        <taxon>Pseudomonadota</taxon>
        <taxon>Betaproteobacteria</taxon>
        <taxon>Burkholderiales</taxon>
        <taxon>Sphaerotilaceae</taxon>
        <taxon>Pseudaquabacterium</taxon>
    </lineage>
</organism>
<keyword evidence="6" id="KW-1185">Reference proteome</keyword>
<keyword evidence="2" id="KW-0067">ATP-binding</keyword>
<dbReference type="SMART" id="SM01043">
    <property type="entry name" value="BTAD"/>
    <property type="match status" value="1"/>
</dbReference>
<dbReference type="InterPro" id="IPR005158">
    <property type="entry name" value="BTAD"/>
</dbReference>
<dbReference type="Gene3D" id="1.10.10.10">
    <property type="entry name" value="Winged helix-like DNA-binding domain superfamily/Winged helix DNA-binding domain"/>
    <property type="match status" value="1"/>
</dbReference>
<dbReference type="Pfam" id="PF13191">
    <property type="entry name" value="AAA_16"/>
    <property type="match status" value="1"/>
</dbReference>
<keyword evidence="1" id="KW-0547">Nucleotide-binding</keyword>
<dbReference type="PANTHER" id="PTHR16305">
    <property type="entry name" value="TESTICULAR SOLUBLE ADENYLYL CYCLASE"/>
    <property type="match status" value="1"/>
</dbReference>
<accession>A0ABX2EFA8</accession>
<dbReference type="SUPFAM" id="SSF48452">
    <property type="entry name" value="TPR-like"/>
    <property type="match status" value="2"/>
</dbReference>
<dbReference type="InterPro" id="IPR041664">
    <property type="entry name" value="AAA_16"/>
</dbReference>
<sequence>MRASNGDGERRVSDGALQIRLLGELQVARGGVPAALPASRRTRALLGYLVATGTPQSRSALCDLLWDGPEDPRGSLRWSLTKLRPVVDDDGLPRLVADRERVAFDAQRCTVDTAQIAQLLSAGPAATALPELEQAAALLQGEFLDGLDLPACYRFHHWCMAERERLGRVRREVLSALVERLAHEPQRALPYGHAMVAADPLAEGAHAALVRLLAADGRYPDAERHHDWARELLRREVALAAGGPLDEAIRAVRRAQREGGARPAVDAAADAAPHAAADAADAAPDTTPDAATVAACTPVPPQASARALVGRSAERRLIDAALATPDPARLLLFTGEPGIGKTRLLDHLADIAAAAGHCVLRGRCFEVEMVRPYGLWLDALRALPADTLGSELRAQAAPLLTGRAAAGGDRERLFGAAAELVAHLAAQRPTVLLLDDLQWIDEGSAALLHYVMRSLPANAPLLVAGAARSGELDDNAWAKGLLQSLARGGSLKRQPLAPLDEAEAHALIGRAPLDAAEAVRLAGGNPLYLLELVRAAAHTTDNATEPGPGGIAALVDERLQALDPPVRDLLGWAAAFGGALRPELLAAAADLPLAELLSRLEWLERRGLLAAGGAGRLDFAHDIVRQAVYRALSQPRRQAMHRRCARVLCASATDDPGLHGEVVHHAALAQDAPAATRACLAAGDHCLRVFANGQAAALAERGLRTVEALPPGPERIELEIGLLRLRVAAAAGPGGRRLPALAERIEAAIAAAEALGQHAQASAGWEILAFWRQQAGDAAHAQQASLAAQRLARRADSATHCRQLANSGRCLLDIEADPVRGSALLDEASTLADELDLQVMELHWGRGLIARRRGDLPQAVAALTQAVELARLTGNHWREIECRLWLATAELERGCPAEVLRQVEEIEAAARRMGEQAPFAQALAALARLQQGEQAAWGPLGEAIADLRTLDDKAHLAYALNDAAALALDAGRAADAAAWADEALAAARAVRRPTEVAVATAWGALAETDPRRAAQRLAGLPPGEPPSERAAAALAHAARVLAASTT</sequence>
<evidence type="ECO:0000256" key="1">
    <source>
        <dbReference type="ARBA" id="ARBA00022741"/>
    </source>
</evidence>
<evidence type="ECO:0000313" key="6">
    <source>
        <dbReference type="Proteomes" id="UP000737171"/>
    </source>
</evidence>
<reference evidence="5 6" key="1">
    <citation type="submission" date="2020-05" db="EMBL/GenBank/DDBJ databases">
        <title>Aquincola sp. isolate from soil.</title>
        <authorList>
            <person name="Han J."/>
            <person name="Kim D.-U."/>
        </authorList>
    </citation>
    <scope>NUCLEOTIDE SEQUENCE [LARGE SCALE GENOMIC DNA]</scope>
    <source>
        <strain evidence="5 6">S2</strain>
    </source>
</reference>
<comment type="caution">
    <text evidence="5">The sequence shown here is derived from an EMBL/GenBank/DDBJ whole genome shotgun (WGS) entry which is preliminary data.</text>
</comment>
<feature type="region of interest" description="Disordered" evidence="3">
    <location>
        <begin position="261"/>
        <end position="288"/>
    </location>
</feature>
<dbReference type="Pfam" id="PF03704">
    <property type="entry name" value="BTAD"/>
    <property type="match status" value="1"/>
</dbReference>
<dbReference type="RefSeq" id="WP_173122412.1">
    <property type="nucleotide sequence ID" value="NZ_JABRWJ010000003.1"/>
</dbReference>
<evidence type="ECO:0000259" key="4">
    <source>
        <dbReference type="SMART" id="SM01043"/>
    </source>
</evidence>
<evidence type="ECO:0000256" key="2">
    <source>
        <dbReference type="ARBA" id="ARBA00022840"/>
    </source>
</evidence>
<dbReference type="EMBL" id="JABRWJ010000003">
    <property type="protein sequence ID" value="NRF67288.1"/>
    <property type="molecule type" value="Genomic_DNA"/>
</dbReference>
<dbReference type="Proteomes" id="UP000737171">
    <property type="component" value="Unassembled WGS sequence"/>
</dbReference>
<protein>
    <submittedName>
        <fullName evidence="5">AAA family ATPase</fullName>
    </submittedName>
</protein>
<dbReference type="InterPro" id="IPR011990">
    <property type="entry name" value="TPR-like_helical_dom_sf"/>
</dbReference>
<dbReference type="InterPro" id="IPR036388">
    <property type="entry name" value="WH-like_DNA-bd_sf"/>
</dbReference>
<evidence type="ECO:0000256" key="3">
    <source>
        <dbReference type="SAM" id="MobiDB-lite"/>
    </source>
</evidence>
<dbReference type="Gene3D" id="1.25.40.10">
    <property type="entry name" value="Tetratricopeptide repeat domain"/>
    <property type="match status" value="2"/>
</dbReference>
<dbReference type="InterPro" id="IPR027417">
    <property type="entry name" value="P-loop_NTPase"/>
</dbReference>
<proteinExistence type="predicted"/>